<sequence>MDIKALKKISELDVFSLLVFKIIYETGFANLAAKELGVSAPKISRCLTALRLTFDDELFYRRQQGLKPTALAEHLYQPICEFCESASNIERIVCAGNKTNSSKVLNIAVTPIIINSLALSLGREEVMDKLGKVRLHLWNEYSEEKIHQGDIDLGINFGGACVTELESQVIGISTSTSIAARRNHPIWNSGYIDLEEISNYPFLILEGKGFNDKLDPFEIYCRQSGIEPPSISRVTSVSEWFCHLLTMRSFSFMSTAESKVLGSLDDIRVEKLPAFERQKLVGKCLSPEYNIIERSSPYRRYCENSREIILDSVKYLISL</sequence>
<dbReference type="InterPro" id="IPR036388">
    <property type="entry name" value="WH-like_DNA-bd_sf"/>
</dbReference>
<dbReference type="Gene3D" id="1.10.10.10">
    <property type="entry name" value="Winged helix-like DNA-binding domain superfamily/Winged helix DNA-binding domain"/>
    <property type="match status" value="1"/>
</dbReference>
<evidence type="ECO:0000256" key="4">
    <source>
        <dbReference type="ARBA" id="ARBA00023163"/>
    </source>
</evidence>
<reference evidence="6 7" key="1">
    <citation type="submission" date="2017-03" db="EMBL/GenBank/DDBJ databases">
        <title>Genome sequencing of Shewanella japonica KCTC 22435.</title>
        <authorList>
            <person name="Kim K.M."/>
        </authorList>
    </citation>
    <scope>NUCLEOTIDE SEQUENCE [LARGE SCALE GENOMIC DNA]</scope>
    <source>
        <strain evidence="6 7">KCTC 22435</strain>
    </source>
</reference>
<evidence type="ECO:0000256" key="3">
    <source>
        <dbReference type="ARBA" id="ARBA00023125"/>
    </source>
</evidence>
<dbReference type="InterPro" id="IPR050389">
    <property type="entry name" value="LysR-type_TF"/>
</dbReference>
<keyword evidence="7" id="KW-1185">Reference proteome</keyword>
<dbReference type="Gene3D" id="3.40.190.290">
    <property type="match status" value="1"/>
</dbReference>
<feature type="domain" description="HTH lysR-type" evidence="5">
    <location>
        <begin position="1"/>
        <end position="69"/>
    </location>
</feature>
<dbReference type="InterPro" id="IPR036390">
    <property type="entry name" value="WH_DNA-bd_sf"/>
</dbReference>
<keyword evidence="4" id="KW-0804">Transcription</keyword>
<proteinExistence type="inferred from homology"/>
<dbReference type="SUPFAM" id="SSF46785">
    <property type="entry name" value="Winged helix' DNA-binding domain"/>
    <property type="match status" value="1"/>
</dbReference>
<dbReference type="SUPFAM" id="SSF53850">
    <property type="entry name" value="Periplasmic binding protein-like II"/>
    <property type="match status" value="1"/>
</dbReference>
<dbReference type="InterPro" id="IPR005119">
    <property type="entry name" value="LysR_subst-bd"/>
</dbReference>
<dbReference type="PANTHER" id="PTHR30118">
    <property type="entry name" value="HTH-TYPE TRANSCRIPTIONAL REGULATOR LEUO-RELATED"/>
    <property type="match status" value="1"/>
</dbReference>
<dbReference type="PROSITE" id="PS50931">
    <property type="entry name" value="HTH_LYSR"/>
    <property type="match status" value="1"/>
</dbReference>
<comment type="similarity">
    <text evidence="1">Belongs to the LysR transcriptional regulatory family.</text>
</comment>
<evidence type="ECO:0000256" key="1">
    <source>
        <dbReference type="ARBA" id="ARBA00009437"/>
    </source>
</evidence>
<gene>
    <name evidence="6" type="ORF">SJ2017_1128</name>
</gene>
<organism evidence="6 7">
    <name type="scientific">Shewanella japonica</name>
    <dbReference type="NCBI Taxonomy" id="93973"/>
    <lineage>
        <taxon>Bacteria</taxon>
        <taxon>Pseudomonadati</taxon>
        <taxon>Pseudomonadota</taxon>
        <taxon>Gammaproteobacteria</taxon>
        <taxon>Alteromonadales</taxon>
        <taxon>Shewanellaceae</taxon>
        <taxon>Shewanella</taxon>
    </lineage>
</organism>
<dbReference type="InterPro" id="IPR000847">
    <property type="entry name" value="LysR_HTH_N"/>
</dbReference>
<evidence type="ECO:0000256" key="2">
    <source>
        <dbReference type="ARBA" id="ARBA00023015"/>
    </source>
</evidence>
<dbReference type="EMBL" id="CP020472">
    <property type="protein sequence ID" value="ARD21455.1"/>
    <property type="molecule type" value="Genomic_DNA"/>
</dbReference>
<name>A0ABM6JIR9_9GAMM</name>
<dbReference type="Pfam" id="PF00126">
    <property type="entry name" value="HTH_1"/>
    <property type="match status" value="1"/>
</dbReference>
<dbReference type="Pfam" id="PF03466">
    <property type="entry name" value="LysR_substrate"/>
    <property type="match status" value="1"/>
</dbReference>
<accession>A0ABM6JIR9</accession>
<keyword evidence="2" id="KW-0805">Transcription regulation</keyword>
<dbReference type="PANTHER" id="PTHR30118:SF11">
    <property type="entry name" value="HTH-TYPE TRANSCRIPTIONAL REGULATOR YIDZ"/>
    <property type="match status" value="1"/>
</dbReference>
<evidence type="ECO:0000313" key="7">
    <source>
        <dbReference type="Proteomes" id="UP000191820"/>
    </source>
</evidence>
<protein>
    <submittedName>
        <fullName evidence="6">LysR family transcriptional regulator</fullName>
    </submittedName>
</protein>
<evidence type="ECO:0000259" key="5">
    <source>
        <dbReference type="PROSITE" id="PS50931"/>
    </source>
</evidence>
<dbReference type="CDD" id="cd05466">
    <property type="entry name" value="PBP2_LTTR_substrate"/>
    <property type="match status" value="1"/>
</dbReference>
<keyword evidence="3" id="KW-0238">DNA-binding</keyword>
<dbReference type="Proteomes" id="UP000191820">
    <property type="component" value="Chromosome"/>
</dbReference>
<evidence type="ECO:0000313" key="6">
    <source>
        <dbReference type="EMBL" id="ARD21455.1"/>
    </source>
</evidence>
<dbReference type="RefSeq" id="WP_080915159.1">
    <property type="nucleotide sequence ID" value="NZ_CP020472.1"/>
</dbReference>